<dbReference type="InterPro" id="IPR044153">
    <property type="entry name" value="PIN_Pae0151-like"/>
</dbReference>
<keyword evidence="2" id="KW-1185">Reference proteome</keyword>
<dbReference type="InterPro" id="IPR029060">
    <property type="entry name" value="PIN-like_dom_sf"/>
</dbReference>
<reference evidence="1 2" key="1">
    <citation type="submission" date="2022-02" db="EMBL/GenBank/DDBJ databases">
        <title>Uncovering new skin microbiome diversity through culturing and metagenomics.</title>
        <authorList>
            <person name="Conlan S."/>
            <person name="Deming C."/>
            <person name="Nisc Comparative Sequencing Program N."/>
            <person name="Segre J.A."/>
        </authorList>
    </citation>
    <scope>NUCLEOTIDE SEQUENCE [LARGE SCALE GENOMIC DNA]</scope>
    <source>
        <strain evidence="1 2">ACRQZ</strain>
    </source>
</reference>
<dbReference type="CDD" id="cd09873">
    <property type="entry name" value="PIN_Pae0151-like"/>
    <property type="match status" value="1"/>
</dbReference>
<sequence>MAIDSSIVADVLIPTPRGHRALEHLDDHDLLAPQLLAIEVLSVLRGWSASGQLPAARAGAAVDRLRALPITYVDLPPLASAVWQLRRDVTPSVAAFVVVAAGAAARW</sequence>
<evidence type="ECO:0000313" key="2">
    <source>
        <dbReference type="Proteomes" id="UP001521931"/>
    </source>
</evidence>
<dbReference type="RefSeq" id="WP_239264806.1">
    <property type="nucleotide sequence ID" value="NZ_JAKRCV010000037.1"/>
</dbReference>
<proteinExistence type="predicted"/>
<organism evidence="1 2">
    <name type="scientific">Arsenicicoccus bolidensis</name>
    <dbReference type="NCBI Taxonomy" id="229480"/>
    <lineage>
        <taxon>Bacteria</taxon>
        <taxon>Bacillati</taxon>
        <taxon>Actinomycetota</taxon>
        <taxon>Actinomycetes</taxon>
        <taxon>Micrococcales</taxon>
        <taxon>Intrasporangiaceae</taxon>
        <taxon>Arsenicicoccus</taxon>
    </lineage>
</organism>
<dbReference type="Proteomes" id="UP001521931">
    <property type="component" value="Unassembled WGS sequence"/>
</dbReference>
<dbReference type="SUPFAM" id="SSF88723">
    <property type="entry name" value="PIN domain-like"/>
    <property type="match status" value="1"/>
</dbReference>
<dbReference type="Gene3D" id="3.40.50.1010">
    <property type="entry name" value="5'-nuclease"/>
    <property type="match status" value="1"/>
</dbReference>
<name>A0ABS9Q3R4_9MICO</name>
<gene>
    <name evidence="1" type="ORF">MHL29_11565</name>
</gene>
<protein>
    <submittedName>
        <fullName evidence="1">Type II toxin-antitoxin system VapC family toxin</fullName>
    </submittedName>
</protein>
<accession>A0ABS9Q3R4</accession>
<comment type="caution">
    <text evidence="1">The sequence shown here is derived from an EMBL/GenBank/DDBJ whole genome shotgun (WGS) entry which is preliminary data.</text>
</comment>
<dbReference type="EMBL" id="JAKRCV010000037">
    <property type="protein sequence ID" value="MCG7322516.1"/>
    <property type="molecule type" value="Genomic_DNA"/>
</dbReference>
<evidence type="ECO:0000313" key="1">
    <source>
        <dbReference type="EMBL" id="MCG7322516.1"/>
    </source>
</evidence>